<dbReference type="AlphaFoldDB" id="A0A5B6VUN3"/>
<dbReference type="SUPFAM" id="SSF50630">
    <property type="entry name" value="Acid proteases"/>
    <property type="match status" value="1"/>
</dbReference>
<dbReference type="Pfam" id="PF08284">
    <property type="entry name" value="RVP_2"/>
    <property type="match status" value="1"/>
</dbReference>
<evidence type="ECO:0000256" key="1">
    <source>
        <dbReference type="SAM" id="Coils"/>
    </source>
</evidence>
<dbReference type="PANTHER" id="PTHR15503">
    <property type="entry name" value="LDOC1 RELATED"/>
    <property type="match status" value="1"/>
</dbReference>
<organism evidence="2 3">
    <name type="scientific">Gossypium australe</name>
    <dbReference type="NCBI Taxonomy" id="47621"/>
    <lineage>
        <taxon>Eukaryota</taxon>
        <taxon>Viridiplantae</taxon>
        <taxon>Streptophyta</taxon>
        <taxon>Embryophyta</taxon>
        <taxon>Tracheophyta</taxon>
        <taxon>Spermatophyta</taxon>
        <taxon>Magnoliopsida</taxon>
        <taxon>eudicotyledons</taxon>
        <taxon>Gunneridae</taxon>
        <taxon>Pentapetalae</taxon>
        <taxon>rosids</taxon>
        <taxon>malvids</taxon>
        <taxon>Malvales</taxon>
        <taxon>Malvaceae</taxon>
        <taxon>Malvoideae</taxon>
        <taxon>Gossypium</taxon>
    </lineage>
</organism>
<keyword evidence="1" id="KW-0175">Coiled coil</keyword>
<dbReference type="PANTHER" id="PTHR15503:SF43">
    <property type="entry name" value="REVERSE TRANSCRIPTASE RNASE H-LIKE DOMAIN-CONTAINING PROTEIN"/>
    <property type="match status" value="1"/>
</dbReference>
<dbReference type="Proteomes" id="UP000325315">
    <property type="component" value="Unassembled WGS sequence"/>
</dbReference>
<feature type="coiled-coil region" evidence="1">
    <location>
        <begin position="7"/>
        <end position="34"/>
    </location>
</feature>
<keyword evidence="3" id="KW-1185">Reference proteome</keyword>
<dbReference type="OrthoDB" id="1305335at2759"/>
<sequence>MAGDGVSTRLQKEVGGMQQEITKIQEEVMCLEAKMKTKFQEFKDEFCEDLQALLGQYFGLPTNGPPANTPMDKEKGVLGAPPGFPPKDMEAPNVLVDRIWLIDFQGWWTKLEQYFEAKGIPEDSKDRFRFRQFDNPMKELVNLKQQGTVEQYQDMFVGLLNQLHFLEPYALSIFLSNLKTKIGHYLDLFEPSTLMEAFQLARKIDVLLSFSAKKSSTPMNNSPRSLLSPSVISGYSSSPTRTVSASQSVGNAPVNESRTRSIPPAMMAERKQKGLCFWCGAKYHVGHKYVKSQLYQFLWEPLSDSELEEFQECSDKLKECSPEEEPSKSPVISLHAHTGLQGHNTIRVSTRFGSTWAIILVDFGSTHNFIDAKLVSRLSLPVIQQEQLKVAVTNERCLFTRGMCKGVSWEVQNYRFETDFMVLPLKGCDMVLGVQWLLALGDIVLTMQFIIKGSHVLFMALFLAHWQQKIVARVQGVLRLWVKFWDLILW</sequence>
<dbReference type="CDD" id="cd00303">
    <property type="entry name" value="retropepsin_like"/>
    <property type="match status" value="1"/>
</dbReference>
<comment type="caution">
    <text evidence="2">The sequence shown here is derived from an EMBL/GenBank/DDBJ whole genome shotgun (WGS) entry which is preliminary data.</text>
</comment>
<gene>
    <name evidence="2" type="ORF">EPI10_023334</name>
</gene>
<reference evidence="2" key="1">
    <citation type="submission" date="2019-08" db="EMBL/GenBank/DDBJ databases">
        <authorList>
            <person name="Liu F."/>
        </authorList>
    </citation>
    <scope>NUCLEOTIDE SEQUENCE [LARGE SCALE GENOMIC DNA]</scope>
    <source>
        <strain evidence="2">PA1801</strain>
        <tissue evidence="2">Leaf</tissue>
    </source>
</reference>
<accession>A0A5B6VUN3</accession>
<name>A0A5B6VUN3_9ROSI</name>
<proteinExistence type="predicted"/>
<protein>
    <submittedName>
        <fullName evidence="2">Retrotransposon gag protein</fullName>
    </submittedName>
</protein>
<dbReference type="InterPro" id="IPR032567">
    <property type="entry name" value="RTL1-rel"/>
</dbReference>
<evidence type="ECO:0000313" key="2">
    <source>
        <dbReference type="EMBL" id="KAA3472911.1"/>
    </source>
</evidence>
<dbReference type="Gene3D" id="2.40.70.10">
    <property type="entry name" value="Acid Proteases"/>
    <property type="match status" value="1"/>
</dbReference>
<dbReference type="EMBL" id="SMMG02000005">
    <property type="protein sequence ID" value="KAA3472911.1"/>
    <property type="molecule type" value="Genomic_DNA"/>
</dbReference>
<evidence type="ECO:0000313" key="3">
    <source>
        <dbReference type="Proteomes" id="UP000325315"/>
    </source>
</evidence>
<dbReference type="InterPro" id="IPR021109">
    <property type="entry name" value="Peptidase_aspartic_dom_sf"/>
</dbReference>